<dbReference type="InterPro" id="IPR013216">
    <property type="entry name" value="Methyltransf_11"/>
</dbReference>
<dbReference type="CDD" id="cd02440">
    <property type="entry name" value="AdoMet_MTases"/>
    <property type="match status" value="1"/>
</dbReference>
<proteinExistence type="predicted"/>
<dbReference type="Pfam" id="PF08241">
    <property type="entry name" value="Methyltransf_11"/>
    <property type="match status" value="1"/>
</dbReference>
<accession>A0A1S7TRX7</accession>
<keyword evidence="2" id="KW-0808">Transferase</keyword>
<keyword evidence="2" id="KW-0489">Methyltransferase</keyword>
<dbReference type="PANTHER" id="PTHR43591">
    <property type="entry name" value="METHYLTRANSFERASE"/>
    <property type="match status" value="1"/>
</dbReference>
<keyword evidence="3" id="KW-1185">Reference proteome</keyword>
<dbReference type="Gene3D" id="3.40.50.150">
    <property type="entry name" value="Vaccinia Virus protein VP39"/>
    <property type="match status" value="1"/>
</dbReference>
<evidence type="ECO:0000313" key="3">
    <source>
        <dbReference type="Proteomes" id="UP000192140"/>
    </source>
</evidence>
<comment type="caution">
    <text evidence="2">The sequence shown here is derived from an EMBL/GenBank/DDBJ whole genome shotgun (WGS) entry which is preliminary data.</text>
</comment>
<gene>
    <name evidence="2" type="ORF">AGR7A_Lc10033</name>
</gene>
<dbReference type="GO" id="GO:0008757">
    <property type="term" value="F:S-adenosylmethionine-dependent methyltransferase activity"/>
    <property type="evidence" value="ECO:0007669"/>
    <property type="project" value="InterPro"/>
</dbReference>
<dbReference type="AlphaFoldDB" id="A0A1S7TRX7"/>
<dbReference type="EMBL" id="FCNP01000030">
    <property type="protein sequence ID" value="CVI57338.1"/>
    <property type="molecule type" value="Genomic_DNA"/>
</dbReference>
<organism evidence="2 3">
    <name type="scientific">Agrobacterium deltaense NCPPB 1641</name>
    <dbReference type="NCBI Taxonomy" id="1183425"/>
    <lineage>
        <taxon>Bacteria</taxon>
        <taxon>Pseudomonadati</taxon>
        <taxon>Pseudomonadota</taxon>
        <taxon>Alphaproteobacteria</taxon>
        <taxon>Hyphomicrobiales</taxon>
        <taxon>Rhizobiaceae</taxon>
        <taxon>Rhizobium/Agrobacterium group</taxon>
        <taxon>Agrobacterium</taxon>
    </lineage>
</organism>
<dbReference type="Proteomes" id="UP000192140">
    <property type="component" value="Unassembled WGS sequence"/>
</dbReference>
<dbReference type="SUPFAM" id="SSF53335">
    <property type="entry name" value="S-adenosyl-L-methionine-dependent methyltransferases"/>
    <property type="match status" value="1"/>
</dbReference>
<dbReference type="Gene3D" id="1.10.8.900">
    <property type="match status" value="1"/>
</dbReference>
<dbReference type="RefSeq" id="WP_080853333.1">
    <property type="nucleotide sequence ID" value="NZ_LT009776.1"/>
</dbReference>
<reference evidence="2" key="1">
    <citation type="submission" date="2016-01" db="EMBL/GenBank/DDBJ databases">
        <authorList>
            <person name="Regsiter A."/>
            <person name="william w."/>
        </authorList>
    </citation>
    <scope>NUCLEOTIDE SEQUENCE</scope>
    <source>
        <strain evidence="2">NCPPB 1641</strain>
    </source>
</reference>
<sequence>MTAETVAPTLSFSPIASCYDERYQAPTQLLMNCYDRLVTYGALPAQGVILDAGCGTGQMSLPLAERGYEIRGYDVSEEMVAAAQKKVAPNQHAKYMVGDVRKLPEQDGAVDAVIACKLLVHVSDWRNAVTELLRTLKSGASFIQLNDAVALENTVRDYFGKLANEAGFENRFLGLHPAKEYELVELLDKQGCSEVRVDVSDLSWSREISYGVILDQFKKRFFAEFWPIPVVEYERILEETARWVDRLPMGRNTVETIVPRLYVRAFRKS</sequence>
<feature type="domain" description="Methyltransferase type 11" evidence="1">
    <location>
        <begin position="50"/>
        <end position="143"/>
    </location>
</feature>
<evidence type="ECO:0000259" key="1">
    <source>
        <dbReference type="Pfam" id="PF08241"/>
    </source>
</evidence>
<evidence type="ECO:0000313" key="2">
    <source>
        <dbReference type="EMBL" id="CVI57338.1"/>
    </source>
</evidence>
<dbReference type="InterPro" id="IPR029063">
    <property type="entry name" value="SAM-dependent_MTases_sf"/>
</dbReference>
<protein>
    <submittedName>
        <fullName evidence="2">Type 11 methyltransferase</fullName>
    </submittedName>
</protein>
<dbReference type="GO" id="GO:0032259">
    <property type="term" value="P:methylation"/>
    <property type="evidence" value="ECO:0007669"/>
    <property type="project" value="UniProtKB-KW"/>
</dbReference>
<name>A0A1S7TRX7_9HYPH</name>